<evidence type="ECO:0000313" key="9">
    <source>
        <dbReference type="Proteomes" id="UP000199663"/>
    </source>
</evidence>
<dbReference type="PROSITE" id="PS51257">
    <property type="entry name" value="PROKAR_LIPOPROTEIN"/>
    <property type="match status" value="1"/>
</dbReference>
<comment type="subcellular location">
    <subcellularLocation>
        <location evidence="1">Cell outer membrane</location>
    </subcellularLocation>
</comment>
<evidence type="ECO:0000256" key="3">
    <source>
        <dbReference type="ARBA" id="ARBA00022729"/>
    </source>
</evidence>
<proteinExistence type="inferred from homology"/>
<reference evidence="8 9" key="1">
    <citation type="submission" date="2016-10" db="EMBL/GenBank/DDBJ databases">
        <authorList>
            <person name="Varghese N."/>
            <person name="Submissions S."/>
        </authorList>
    </citation>
    <scope>NUCLEOTIDE SEQUENCE [LARGE SCALE GENOMIC DNA]</scope>
    <source>
        <strain evidence="8 9">DSM 17997</strain>
    </source>
</reference>
<keyword evidence="9" id="KW-1185">Reference proteome</keyword>
<comment type="similarity">
    <text evidence="2">Belongs to the SusD family.</text>
</comment>
<dbReference type="SUPFAM" id="SSF48452">
    <property type="entry name" value="TPR-like"/>
    <property type="match status" value="1"/>
</dbReference>
<dbReference type="Pfam" id="PF14322">
    <property type="entry name" value="SusD-like_3"/>
    <property type="match status" value="1"/>
</dbReference>
<dbReference type="EMBL" id="FNQC01000008">
    <property type="protein sequence ID" value="SDZ22827.1"/>
    <property type="molecule type" value="Genomic_DNA"/>
</dbReference>
<feature type="domain" description="SusD-like N-terminal" evidence="7">
    <location>
        <begin position="94"/>
        <end position="222"/>
    </location>
</feature>
<evidence type="ECO:0000259" key="6">
    <source>
        <dbReference type="Pfam" id="PF07980"/>
    </source>
</evidence>
<accession>A0A1H3RAX8</accession>
<dbReference type="InterPro" id="IPR012944">
    <property type="entry name" value="SusD_RagB_dom"/>
</dbReference>
<name>A0A1H3RAX8_9BACT</name>
<feature type="domain" description="RagB/SusD" evidence="6">
    <location>
        <begin position="320"/>
        <end position="503"/>
    </location>
</feature>
<dbReference type="RefSeq" id="WP_019598284.1">
    <property type="nucleotide sequence ID" value="NZ_FNQC01000008.1"/>
</dbReference>
<keyword evidence="5" id="KW-0998">Cell outer membrane</keyword>
<evidence type="ECO:0000313" key="8">
    <source>
        <dbReference type="EMBL" id="SDZ22827.1"/>
    </source>
</evidence>
<dbReference type="InterPro" id="IPR033985">
    <property type="entry name" value="SusD-like_N"/>
</dbReference>
<keyword evidence="4" id="KW-0472">Membrane</keyword>
<dbReference type="CDD" id="cd08977">
    <property type="entry name" value="SusD"/>
    <property type="match status" value="1"/>
</dbReference>
<dbReference type="Gene3D" id="1.25.40.390">
    <property type="match status" value="1"/>
</dbReference>
<keyword evidence="3" id="KW-0732">Signal</keyword>
<evidence type="ECO:0000256" key="5">
    <source>
        <dbReference type="ARBA" id="ARBA00023237"/>
    </source>
</evidence>
<organism evidence="8 9">
    <name type="scientific">Rhodonellum ikkaensis</name>
    <dbReference type="NCBI Taxonomy" id="336829"/>
    <lineage>
        <taxon>Bacteria</taxon>
        <taxon>Pseudomonadati</taxon>
        <taxon>Bacteroidota</taxon>
        <taxon>Cytophagia</taxon>
        <taxon>Cytophagales</taxon>
        <taxon>Cytophagaceae</taxon>
        <taxon>Rhodonellum</taxon>
    </lineage>
</organism>
<dbReference type="Pfam" id="PF07980">
    <property type="entry name" value="SusD_RagB"/>
    <property type="match status" value="1"/>
</dbReference>
<gene>
    <name evidence="8" type="ORF">SAMN05444412_10812</name>
</gene>
<dbReference type="Proteomes" id="UP000199663">
    <property type="component" value="Unassembled WGS sequence"/>
</dbReference>
<comment type="caution">
    <text evidence="8">The sequence shown here is derived from an EMBL/GenBank/DDBJ whole genome shotgun (WGS) entry which is preliminary data.</text>
</comment>
<evidence type="ECO:0000256" key="1">
    <source>
        <dbReference type="ARBA" id="ARBA00004442"/>
    </source>
</evidence>
<evidence type="ECO:0000259" key="7">
    <source>
        <dbReference type="Pfam" id="PF14322"/>
    </source>
</evidence>
<evidence type="ECO:0000256" key="2">
    <source>
        <dbReference type="ARBA" id="ARBA00006275"/>
    </source>
</evidence>
<evidence type="ECO:0000256" key="4">
    <source>
        <dbReference type="ARBA" id="ARBA00023136"/>
    </source>
</evidence>
<sequence length="503" mass="56018">MQNIYKIASIACMMAGIFGCTNLEEKPIGVLAPEGLFNSPADVNVAVLGSVGLLATEALYGRQFVSALMLRSDMADIGDRGTPAARQQMNDFNMDDNNGMITVFWPVWYQVISAANAAISGAESIQGSEVQLNPLIAEARFMRAFSYYHLVRNFGAVPYIDYFINNPESIKTISRTAEAEIFGKIIEDLEYAKQWLPDVRPNNIRTRATKGTAASYLSSVHLTLANYPKAYEEAKWVIDNRTSFGYALLPDFQGLFNANTANGLQEHVFAIDFLGLQSGPGNANIDYMASMTGIRGATPSGWSVIVPSMMVFDTWDDRDYRKKVSFDSEILMGTTIRPFSAFVNTQRPHIAKYSRFPGRSQGEMQFSDHNYADFRYAEVLLIAAEALGEISGGNAEAVGYINQVRARARNEAGVMNTFPEDVQPGMGKEAFVNLVMEERRLELAFEFKRWYDIKRRNLGTQVFTGANSLEPHATFSEARDYLMPIPRQELETNPNLAPQNPGY</sequence>
<dbReference type="InterPro" id="IPR011990">
    <property type="entry name" value="TPR-like_helical_dom_sf"/>
</dbReference>
<protein>
    <submittedName>
        <fullName evidence="8">Starch-binding associating with outer membrane</fullName>
    </submittedName>
</protein>